<dbReference type="PROSITE" id="PS00211">
    <property type="entry name" value="ABC_TRANSPORTER_1"/>
    <property type="match status" value="1"/>
</dbReference>
<keyword evidence="3" id="KW-0813">Transport</keyword>
<dbReference type="InterPro" id="IPR003593">
    <property type="entry name" value="AAA+_ATPase"/>
</dbReference>
<evidence type="ECO:0000259" key="10">
    <source>
        <dbReference type="PROSITE" id="PS50893"/>
    </source>
</evidence>
<keyword evidence="5" id="KW-0997">Cell inner membrane</keyword>
<keyword evidence="6" id="KW-0547">Nucleotide-binding</keyword>
<dbReference type="PROSITE" id="PS50893">
    <property type="entry name" value="ABC_TRANSPORTER_2"/>
    <property type="match status" value="1"/>
</dbReference>
<evidence type="ECO:0000256" key="2">
    <source>
        <dbReference type="ARBA" id="ARBA00005417"/>
    </source>
</evidence>
<organism evidence="11 12">
    <name type="scientific">Actinomyces respiraculi</name>
    <dbReference type="NCBI Taxonomy" id="2744574"/>
    <lineage>
        <taxon>Bacteria</taxon>
        <taxon>Bacillati</taxon>
        <taxon>Actinomycetota</taxon>
        <taxon>Actinomycetes</taxon>
        <taxon>Actinomycetales</taxon>
        <taxon>Actinomycetaceae</taxon>
        <taxon>Actinomyces</taxon>
    </lineage>
</organism>
<evidence type="ECO:0000256" key="5">
    <source>
        <dbReference type="ARBA" id="ARBA00022519"/>
    </source>
</evidence>
<gene>
    <name evidence="11" type="ORF">ID810_01450</name>
</gene>
<evidence type="ECO:0000256" key="4">
    <source>
        <dbReference type="ARBA" id="ARBA00022475"/>
    </source>
</evidence>
<dbReference type="SMART" id="SM00382">
    <property type="entry name" value="AAA"/>
    <property type="match status" value="1"/>
</dbReference>
<dbReference type="AlphaFoldDB" id="A0A7T0LLR8"/>
<dbReference type="RefSeq" id="WP_166856569.1">
    <property type="nucleotide sequence ID" value="NZ_CP063989.1"/>
</dbReference>
<keyword evidence="12" id="KW-1185">Reference proteome</keyword>
<evidence type="ECO:0000256" key="1">
    <source>
        <dbReference type="ARBA" id="ARBA00004202"/>
    </source>
</evidence>
<dbReference type="GO" id="GO:0005524">
    <property type="term" value="F:ATP binding"/>
    <property type="evidence" value="ECO:0007669"/>
    <property type="project" value="UniProtKB-KW"/>
</dbReference>
<reference evidence="11 12" key="1">
    <citation type="submission" date="2020-11" db="EMBL/GenBank/DDBJ databases">
        <title>Actinomyces sp. ZJ750.</title>
        <authorList>
            <person name="Zhou J."/>
        </authorList>
    </citation>
    <scope>NUCLEOTIDE SEQUENCE [LARGE SCALE GENOMIC DNA]</scope>
    <source>
        <strain evidence="11 12">ZJ750</strain>
    </source>
</reference>
<keyword evidence="9" id="KW-0472">Membrane</keyword>
<evidence type="ECO:0000256" key="9">
    <source>
        <dbReference type="ARBA" id="ARBA00023136"/>
    </source>
</evidence>
<dbReference type="Gene3D" id="3.40.50.300">
    <property type="entry name" value="P-loop containing nucleotide triphosphate hydrolases"/>
    <property type="match status" value="1"/>
</dbReference>
<dbReference type="KEGG" id="arep:ID810_01450"/>
<dbReference type="InterPro" id="IPR017871">
    <property type="entry name" value="ABC_transporter-like_CS"/>
</dbReference>
<evidence type="ECO:0000313" key="11">
    <source>
        <dbReference type="EMBL" id="QPL05683.1"/>
    </source>
</evidence>
<protein>
    <submittedName>
        <fullName evidence="11">ABC transporter ATP-binding protein</fullName>
    </submittedName>
</protein>
<evidence type="ECO:0000256" key="8">
    <source>
        <dbReference type="ARBA" id="ARBA00022967"/>
    </source>
</evidence>
<dbReference type="InterPro" id="IPR003439">
    <property type="entry name" value="ABC_transporter-like_ATP-bd"/>
</dbReference>
<dbReference type="GO" id="GO:0016887">
    <property type="term" value="F:ATP hydrolysis activity"/>
    <property type="evidence" value="ECO:0007669"/>
    <property type="project" value="InterPro"/>
</dbReference>
<comment type="subcellular location">
    <subcellularLocation>
        <location evidence="1">Cell membrane</location>
        <topology evidence="1">Peripheral membrane protein</topology>
    </subcellularLocation>
</comment>
<dbReference type="GO" id="GO:0005886">
    <property type="term" value="C:plasma membrane"/>
    <property type="evidence" value="ECO:0007669"/>
    <property type="project" value="UniProtKB-SubCell"/>
</dbReference>
<dbReference type="InterPro" id="IPR050388">
    <property type="entry name" value="ABC_Ni/Peptide_Import"/>
</dbReference>
<accession>A0A7T0LLR8</accession>
<feature type="domain" description="ABC transporter" evidence="10">
    <location>
        <begin position="5"/>
        <end position="252"/>
    </location>
</feature>
<evidence type="ECO:0000256" key="3">
    <source>
        <dbReference type="ARBA" id="ARBA00022448"/>
    </source>
</evidence>
<dbReference type="PANTHER" id="PTHR43297">
    <property type="entry name" value="OLIGOPEPTIDE TRANSPORT ATP-BINDING PROTEIN APPD"/>
    <property type="match status" value="1"/>
</dbReference>
<keyword evidence="4" id="KW-1003">Cell membrane</keyword>
<dbReference type="EMBL" id="CP063989">
    <property type="protein sequence ID" value="QPL05683.1"/>
    <property type="molecule type" value="Genomic_DNA"/>
</dbReference>
<keyword evidence="7 11" id="KW-0067">ATP-binding</keyword>
<proteinExistence type="inferred from homology"/>
<dbReference type="Proteomes" id="UP000594637">
    <property type="component" value="Chromosome"/>
</dbReference>
<sequence length="298" mass="30455">MSVTIILKDLVVDIAGRRLVDGVSLELAPGTSTALVGASGAGKSLTCAAVAGTLAPDARANGILAREDAPDRNLLALPAQRRPADARIALVQQDPATALHPLVPVIDQVALAAAGTSRGLGRRSATARALELIVAVGLDADLAERVPGRLSGGQRQRAALAVALASDPAVLLTDEPTTALDVLARAEVLTVLTEVLASLGDSAPALLLVTHDLPAAAGCDRVVVMHEGRVIEHGDALTVLTAPEHPVTRAMCAAAREETLAGARAAIEARRTFTARADADCAVRAFGDAPTPVREGVR</sequence>
<evidence type="ECO:0000256" key="6">
    <source>
        <dbReference type="ARBA" id="ARBA00022741"/>
    </source>
</evidence>
<keyword evidence="8" id="KW-1278">Translocase</keyword>
<dbReference type="Pfam" id="PF00005">
    <property type="entry name" value="ABC_tran"/>
    <property type="match status" value="1"/>
</dbReference>
<dbReference type="InterPro" id="IPR027417">
    <property type="entry name" value="P-loop_NTPase"/>
</dbReference>
<name>A0A7T0LLR8_9ACTO</name>
<evidence type="ECO:0000256" key="7">
    <source>
        <dbReference type="ARBA" id="ARBA00022840"/>
    </source>
</evidence>
<dbReference type="SUPFAM" id="SSF52540">
    <property type="entry name" value="P-loop containing nucleoside triphosphate hydrolases"/>
    <property type="match status" value="1"/>
</dbReference>
<comment type="similarity">
    <text evidence="2">Belongs to the ABC transporter superfamily.</text>
</comment>
<evidence type="ECO:0000313" key="12">
    <source>
        <dbReference type="Proteomes" id="UP000594637"/>
    </source>
</evidence>
<dbReference type="PANTHER" id="PTHR43297:SF14">
    <property type="entry name" value="ATPASE AAA-TYPE CORE DOMAIN-CONTAINING PROTEIN"/>
    <property type="match status" value="1"/>
</dbReference>